<protein>
    <recommendedName>
        <fullName evidence="3">DUF4935 domain-containing protein</fullName>
    </recommendedName>
</protein>
<organism evidence="1 2">
    <name type="scientific">Coleofasciculus chthonoplastes PCC 7420</name>
    <dbReference type="NCBI Taxonomy" id="118168"/>
    <lineage>
        <taxon>Bacteria</taxon>
        <taxon>Bacillati</taxon>
        <taxon>Cyanobacteriota</taxon>
        <taxon>Cyanophyceae</taxon>
        <taxon>Coleofasciculales</taxon>
        <taxon>Coleofasciculaceae</taxon>
        <taxon>Coleofasciculus</taxon>
    </lineage>
</organism>
<accession>B4VUF9</accession>
<sequence>MEALSALEKELKYRRRFENELNLQISQVRRDQTSSHAQRLLLYLDQSRQENRALLSEVKMRLFQAINQISGKAELIDLTSPIIQDGLTISLIDQDYTDNLILHCILHQARLYPTETQVFLSSNERDFGTPEVQAALRNVGITNYFSSTQVLLNWLQSQQSE</sequence>
<evidence type="ECO:0000313" key="2">
    <source>
        <dbReference type="Proteomes" id="UP000003835"/>
    </source>
</evidence>
<gene>
    <name evidence="1" type="ORF">MC7420_3929</name>
</gene>
<reference evidence="1 2" key="1">
    <citation type="submission" date="2008-07" db="EMBL/GenBank/DDBJ databases">
        <authorList>
            <person name="Tandeau de Marsac N."/>
            <person name="Ferriera S."/>
            <person name="Johnson J."/>
            <person name="Kravitz S."/>
            <person name="Beeson K."/>
            <person name="Sutton G."/>
            <person name="Rogers Y.-H."/>
            <person name="Friedman R."/>
            <person name="Frazier M."/>
            <person name="Venter J.C."/>
        </authorList>
    </citation>
    <scope>NUCLEOTIDE SEQUENCE [LARGE SCALE GENOMIC DNA]</scope>
    <source>
        <strain evidence="1 2">PCC 7420</strain>
    </source>
</reference>
<evidence type="ECO:0000313" key="1">
    <source>
        <dbReference type="EMBL" id="EDX74405.1"/>
    </source>
</evidence>
<dbReference type="Proteomes" id="UP000003835">
    <property type="component" value="Unassembled WGS sequence"/>
</dbReference>
<dbReference type="EMBL" id="DS989853">
    <property type="protein sequence ID" value="EDX74405.1"/>
    <property type="molecule type" value="Genomic_DNA"/>
</dbReference>
<evidence type="ECO:0008006" key="3">
    <source>
        <dbReference type="Google" id="ProtNLM"/>
    </source>
</evidence>
<keyword evidence="2" id="KW-1185">Reference proteome</keyword>
<dbReference type="STRING" id="118168.MC7420_3929"/>
<dbReference type="AlphaFoldDB" id="B4VUF9"/>
<dbReference type="eggNOG" id="ENOG50317I2">
    <property type="taxonomic scope" value="Bacteria"/>
</dbReference>
<name>B4VUF9_9CYAN</name>
<dbReference type="HOGENOM" id="CLU_115271_0_0_3"/>
<proteinExistence type="predicted"/>